<dbReference type="EMBL" id="JAUFSA010000001">
    <property type="protein sequence ID" value="MDP7734557.1"/>
    <property type="molecule type" value="Genomic_DNA"/>
</dbReference>
<evidence type="ECO:0000313" key="1">
    <source>
        <dbReference type="EMBL" id="MDP7734557.1"/>
    </source>
</evidence>
<accession>A0A4R5WC21</accession>
<evidence type="ECO:0008006" key="3">
    <source>
        <dbReference type="Google" id="ProtNLM"/>
    </source>
</evidence>
<proteinExistence type="predicted"/>
<dbReference type="AlphaFoldDB" id="A0A4R5WC21"/>
<dbReference type="RefSeq" id="WP_133437942.1">
    <property type="nucleotide sequence ID" value="NZ_JAUFSA010000001.1"/>
</dbReference>
<name>A0A4R5WC21_9MYCO</name>
<organism evidence="1 2">
    <name type="scientific">Mycobacterium paragordonae</name>
    <dbReference type="NCBI Taxonomy" id="1389713"/>
    <lineage>
        <taxon>Bacteria</taxon>
        <taxon>Bacillati</taxon>
        <taxon>Actinomycetota</taxon>
        <taxon>Actinomycetes</taxon>
        <taxon>Mycobacteriales</taxon>
        <taxon>Mycobacteriaceae</taxon>
        <taxon>Mycobacterium</taxon>
    </lineage>
</organism>
<comment type="caution">
    <text evidence="1">The sequence shown here is derived from an EMBL/GenBank/DDBJ whole genome shotgun (WGS) entry which is preliminary data.</text>
</comment>
<evidence type="ECO:0000313" key="2">
    <source>
        <dbReference type="Proteomes" id="UP001229081"/>
    </source>
</evidence>
<gene>
    <name evidence="1" type="ORF">QXL92_07345</name>
</gene>
<dbReference type="Proteomes" id="UP001229081">
    <property type="component" value="Unassembled WGS sequence"/>
</dbReference>
<reference evidence="1" key="1">
    <citation type="submission" date="2023-06" db="EMBL/GenBank/DDBJ databases">
        <title>Identification of two novel mycobacterium reveal diversities and complexities of Mycobacterium gordonae clade.</title>
        <authorList>
            <person name="Matsumoto Y."/>
            <person name="Nakamura S."/>
            <person name="Motooka D."/>
            <person name="Fukushima K."/>
        </authorList>
    </citation>
    <scope>NUCLEOTIDE SEQUENCE</scope>
    <source>
        <strain evidence="1">TY812</strain>
    </source>
</reference>
<protein>
    <recommendedName>
        <fullName evidence="3">Serine/threonine protein kinase</fullName>
    </recommendedName>
</protein>
<sequence length="174" mass="18348">MTRTRWAGSVALALVTVLVGIAPGRAGAEQFTEAEQQVIALLPPGYTAASCTRADNAFPAALASLDCTDDMHTDTPDYARFTHYDSMDALTADFYVSAAGMSLSPCPDGNASPGTWNYGPHLTNPGGKIACGAVDDQTVIAWTRDSQLLLATVDGGPDLGELYQWWQRYGAATG</sequence>